<proteinExistence type="predicted"/>
<dbReference type="InterPro" id="IPR052541">
    <property type="entry name" value="SQRD"/>
</dbReference>
<dbReference type="Pfam" id="PF07992">
    <property type="entry name" value="Pyr_redox_2"/>
    <property type="match status" value="1"/>
</dbReference>
<dbReference type="AlphaFoldDB" id="A0A1I1PWQ2"/>
<dbReference type="PANTHER" id="PTHR43755:SF1">
    <property type="entry name" value="FAD-DEPENDENT PYRIDINE NUCLEOTIDE-DISULPHIDE OXIDOREDUCTASE"/>
    <property type="match status" value="1"/>
</dbReference>
<dbReference type="PROSITE" id="PS51257">
    <property type="entry name" value="PROKAR_LIPOPROTEIN"/>
    <property type="match status" value="1"/>
</dbReference>
<evidence type="ECO:0000256" key="1">
    <source>
        <dbReference type="ARBA" id="ARBA00022630"/>
    </source>
</evidence>
<reference evidence="6 7" key="1">
    <citation type="submission" date="2016-10" db="EMBL/GenBank/DDBJ databases">
        <authorList>
            <person name="de Groot N.N."/>
        </authorList>
    </citation>
    <scope>NUCLEOTIDE SEQUENCE [LARGE SCALE GENOMIC DNA]</scope>
    <source>
        <strain evidence="6 7">HL3</strain>
    </source>
</reference>
<evidence type="ECO:0000256" key="2">
    <source>
        <dbReference type="ARBA" id="ARBA00022827"/>
    </source>
</evidence>
<dbReference type="GO" id="GO:0016491">
    <property type="term" value="F:oxidoreductase activity"/>
    <property type="evidence" value="ECO:0007669"/>
    <property type="project" value="InterPro"/>
</dbReference>
<dbReference type="EMBL" id="FOMJ01000002">
    <property type="protein sequence ID" value="SFD14314.1"/>
    <property type="molecule type" value="Genomic_DNA"/>
</dbReference>
<dbReference type="InterPro" id="IPR037092">
    <property type="entry name" value="FlavoCytC_S_DH_flav-bd_sf"/>
</dbReference>
<dbReference type="Gene3D" id="3.50.50.60">
    <property type="entry name" value="FAD/NAD(P)-binding domain"/>
    <property type="match status" value="2"/>
</dbReference>
<dbReference type="STRING" id="1123397.SAMN05660831_00839"/>
<gene>
    <name evidence="6" type="ORF">SAMN05660831_00839</name>
</gene>
<evidence type="ECO:0000259" key="3">
    <source>
        <dbReference type="Pfam" id="PF07992"/>
    </source>
</evidence>
<feature type="domain" description="Sulfide dehydrogenase [flavocytochrome c] flavoprotein chain central" evidence="5">
    <location>
        <begin position="171"/>
        <end position="288"/>
    </location>
</feature>
<dbReference type="PANTHER" id="PTHR43755">
    <property type="match status" value="1"/>
</dbReference>
<keyword evidence="7" id="KW-1185">Reference proteome</keyword>
<dbReference type="GO" id="GO:0050660">
    <property type="term" value="F:flavin adenine dinucleotide binding"/>
    <property type="evidence" value="ECO:0007669"/>
    <property type="project" value="InterPro"/>
</dbReference>
<dbReference type="InterPro" id="IPR036188">
    <property type="entry name" value="FAD/NAD-bd_sf"/>
</dbReference>
<dbReference type="SUPFAM" id="SSF55424">
    <property type="entry name" value="FAD/NAD-linked reductases, dimerisation (C-terminal) domain"/>
    <property type="match status" value="1"/>
</dbReference>
<name>A0A1I1PWQ2_9GAMM</name>
<organism evidence="6 7">
    <name type="scientific">Thiohalospira halophila DSM 15071</name>
    <dbReference type="NCBI Taxonomy" id="1123397"/>
    <lineage>
        <taxon>Bacteria</taxon>
        <taxon>Pseudomonadati</taxon>
        <taxon>Pseudomonadota</taxon>
        <taxon>Gammaproteobacteria</taxon>
        <taxon>Thiohalospirales</taxon>
        <taxon>Thiohalospiraceae</taxon>
        <taxon>Thiohalospira</taxon>
    </lineage>
</organism>
<feature type="domain" description="FAD/NAD(P)-binding" evidence="3">
    <location>
        <begin position="40"/>
        <end position="153"/>
    </location>
</feature>
<dbReference type="Gene3D" id="3.90.760.10">
    <property type="entry name" value="Flavocytochrome c sulphide dehydrogenase, flavin-binding domain"/>
    <property type="match status" value="1"/>
</dbReference>
<dbReference type="Pfam" id="PF21706">
    <property type="entry name" value="FCSD_central"/>
    <property type="match status" value="1"/>
</dbReference>
<dbReference type="OrthoDB" id="9802771at2"/>
<dbReference type="InterPro" id="IPR016156">
    <property type="entry name" value="FAD/NAD-linked_Rdtase_dimer_sf"/>
</dbReference>
<dbReference type="RefSeq" id="WP_093427514.1">
    <property type="nucleotide sequence ID" value="NZ_FOMJ01000002.1"/>
</dbReference>
<dbReference type="Proteomes" id="UP000198611">
    <property type="component" value="Unassembled WGS sequence"/>
</dbReference>
<evidence type="ECO:0000259" key="5">
    <source>
        <dbReference type="Pfam" id="PF21706"/>
    </source>
</evidence>
<keyword evidence="2" id="KW-0274">FAD</keyword>
<dbReference type="InterPro" id="IPR006311">
    <property type="entry name" value="TAT_signal"/>
</dbReference>
<dbReference type="FunFam" id="3.50.50.60:FF:000234">
    <property type="entry name" value="Flavocytochrome C sulfide dehydrogenase"/>
    <property type="match status" value="1"/>
</dbReference>
<accession>A0A1I1PWQ2</accession>
<dbReference type="Pfam" id="PF09242">
    <property type="entry name" value="FCSD-flav_bind"/>
    <property type="match status" value="1"/>
</dbReference>
<sequence length="433" mass="46361">MNRLTRREMLKLMGAGSAAGGLAAAGCGTTGGSGSARGAHVVVVGGGFGGATCAKYLRRYDSDVRVTLVEPKKQYTTCPASNWYLGGFRDLQDITHGYGALKDDYDVNVVHDMVTGVDPDGRTVRLAGGESLSYDRLVVSPGIDFRWDRVDGLDASTEERIPHAWKAGDQTRILRQQLEAMPNGGTFVLVPPPNPFRCPPGPYERASLVAHYLQQNKPRSKVLILDPKDGFSKQGLFEQGWAEKYGDMIEWVPGSDGGTVHRVDADSRTVFTEQGFTEHKADVLNFVPPQKAGKLAFQAGLTDESGWCPVDQQSFESEIHPGIHVIGDASIAGAMPKSGHSANSQGKMAAAAIVSQLRGDEVVSPSHVNTCYSLVGPEYGITVAAVYRYSDGSISGVEGAGGVSPMDASSGFRKQEAHYAKGWYESITSDVWG</sequence>
<dbReference type="InterPro" id="IPR015323">
    <property type="entry name" value="FlavoCytC_S_DH_flav-bd"/>
</dbReference>
<evidence type="ECO:0000313" key="7">
    <source>
        <dbReference type="Proteomes" id="UP000198611"/>
    </source>
</evidence>
<evidence type="ECO:0000313" key="6">
    <source>
        <dbReference type="EMBL" id="SFD14314.1"/>
    </source>
</evidence>
<dbReference type="InterPro" id="IPR023753">
    <property type="entry name" value="FAD/NAD-binding_dom"/>
</dbReference>
<dbReference type="SUPFAM" id="SSF51905">
    <property type="entry name" value="FAD/NAD(P)-binding domain"/>
    <property type="match status" value="3"/>
</dbReference>
<evidence type="ECO:0000259" key="4">
    <source>
        <dbReference type="Pfam" id="PF09242"/>
    </source>
</evidence>
<keyword evidence="1" id="KW-0285">Flavoprotein</keyword>
<dbReference type="PROSITE" id="PS51318">
    <property type="entry name" value="TAT"/>
    <property type="match status" value="1"/>
</dbReference>
<dbReference type="InterPro" id="IPR049386">
    <property type="entry name" value="FCSD_central"/>
</dbReference>
<protein>
    <submittedName>
        <fullName evidence="6">Sulfide dehydrogenase [flavocytochrome c] flavoprotein chain</fullName>
    </submittedName>
</protein>
<feature type="domain" description="Flavocytochrome c sulphide dehydrogenase flavin-binding" evidence="4">
    <location>
        <begin position="364"/>
        <end position="432"/>
    </location>
</feature>